<keyword evidence="9" id="KW-0862">Zinc</keyword>
<keyword evidence="12 13" id="KW-0472">Membrane</keyword>
<feature type="transmembrane region" description="Helical" evidence="13">
    <location>
        <begin position="6"/>
        <end position="34"/>
    </location>
</feature>
<accession>A0ABS7PHZ0</accession>
<keyword evidence="8" id="KW-0378">Hydrolase</keyword>
<dbReference type="GO" id="GO:0008233">
    <property type="term" value="F:peptidase activity"/>
    <property type="evidence" value="ECO:0007669"/>
    <property type="project" value="UniProtKB-KW"/>
</dbReference>
<evidence type="ECO:0000256" key="13">
    <source>
        <dbReference type="SAM" id="Phobius"/>
    </source>
</evidence>
<dbReference type="CDD" id="cd06158">
    <property type="entry name" value="S2P-M50_like_1"/>
    <property type="match status" value="1"/>
</dbReference>
<evidence type="ECO:0000256" key="11">
    <source>
        <dbReference type="ARBA" id="ARBA00023049"/>
    </source>
</evidence>
<keyword evidence="7" id="KW-0479">Metal-binding</keyword>
<feature type="transmembrane region" description="Helical" evidence="13">
    <location>
        <begin position="55"/>
        <end position="75"/>
    </location>
</feature>
<evidence type="ECO:0000256" key="1">
    <source>
        <dbReference type="ARBA" id="ARBA00001947"/>
    </source>
</evidence>
<dbReference type="InterPro" id="IPR052348">
    <property type="entry name" value="Metallopeptidase_M50B"/>
</dbReference>
<evidence type="ECO:0000256" key="7">
    <source>
        <dbReference type="ARBA" id="ARBA00022723"/>
    </source>
</evidence>
<comment type="caution">
    <text evidence="15">The sequence shown here is derived from an EMBL/GenBank/DDBJ whole genome shotgun (WGS) entry which is preliminary data.</text>
</comment>
<feature type="domain" description="Peptidase M50" evidence="14">
    <location>
        <begin position="12"/>
        <end position="182"/>
    </location>
</feature>
<evidence type="ECO:0000256" key="10">
    <source>
        <dbReference type="ARBA" id="ARBA00022989"/>
    </source>
</evidence>
<evidence type="ECO:0000256" key="12">
    <source>
        <dbReference type="ARBA" id="ARBA00023136"/>
    </source>
</evidence>
<dbReference type="PANTHER" id="PTHR35864:SF1">
    <property type="entry name" value="ZINC METALLOPROTEASE YWHC-RELATED"/>
    <property type="match status" value="1"/>
</dbReference>
<evidence type="ECO:0000256" key="9">
    <source>
        <dbReference type="ARBA" id="ARBA00022833"/>
    </source>
</evidence>
<dbReference type="EMBL" id="JAHWXP010000004">
    <property type="protein sequence ID" value="MBY8338108.1"/>
    <property type="molecule type" value="Genomic_DNA"/>
</dbReference>
<evidence type="ECO:0000256" key="5">
    <source>
        <dbReference type="ARBA" id="ARBA00022670"/>
    </source>
</evidence>
<dbReference type="GO" id="GO:0006508">
    <property type="term" value="P:proteolysis"/>
    <property type="evidence" value="ECO:0007669"/>
    <property type="project" value="UniProtKB-KW"/>
</dbReference>
<keyword evidence="6 13" id="KW-0812">Transmembrane</keyword>
<gene>
    <name evidence="15" type="ORF">KYN89_13745</name>
</gene>
<feature type="transmembrane region" description="Helical" evidence="13">
    <location>
        <begin position="95"/>
        <end position="118"/>
    </location>
</feature>
<comment type="similarity">
    <text evidence="3">Belongs to the peptidase M50B family.</text>
</comment>
<dbReference type="Pfam" id="PF02163">
    <property type="entry name" value="Peptidase_M50"/>
    <property type="match status" value="1"/>
</dbReference>
<sequence length="242" mass="26082">MTDTLTFAALLIPALIVAIVCHEVAHGWVAMLLGDTTAYDRGRLTLNPIRHVDPVGTLLVPGFLALVGGPIFGWAKPVPVVRGRLNNPRYGMMLVAAAGPLTNLLLALIGAVLFGLTMPDGAMLMASDTGLPQISTQDGAIALIPSALFFFILINVFLAFFNLLPIPPFDGSHIVEGLLPRSWAVYWNKLQQVGMILFVVLIAVVWVFSDTGIISNTIGPPVEWMLEQFMRLADWVAGQTPA</sequence>
<keyword evidence="16" id="KW-1185">Reference proteome</keyword>
<evidence type="ECO:0000256" key="6">
    <source>
        <dbReference type="ARBA" id="ARBA00022692"/>
    </source>
</evidence>
<evidence type="ECO:0000313" key="16">
    <source>
        <dbReference type="Proteomes" id="UP000759298"/>
    </source>
</evidence>
<evidence type="ECO:0000256" key="3">
    <source>
        <dbReference type="ARBA" id="ARBA00007931"/>
    </source>
</evidence>
<dbReference type="RefSeq" id="WP_222825624.1">
    <property type="nucleotide sequence ID" value="NZ_JAHWXP010000004.1"/>
</dbReference>
<comment type="cofactor">
    <cofactor evidence="1">
        <name>Zn(2+)</name>
        <dbReference type="ChEBI" id="CHEBI:29105"/>
    </cofactor>
</comment>
<evidence type="ECO:0000259" key="14">
    <source>
        <dbReference type="Pfam" id="PF02163"/>
    </source>
</evidence>
<keyword evidence="4" id="KW-1003">Cell membrane</keyword>
<evidence type="ECO:0000256" key="8">
    <source>
        <dbReference type="ARBA" id="ARBA00022801"/>
    </source>
</evidence>
<dbReference type="InterPro" id="IPR008915">
    <property type="entry name" value="Peptidase_M50"/>
</dbReference>
<dbReference type="PANTHER" id="PTHR35864">
    <property type="entry name" value="ZINC METALLOPROTEASE MJ0611-RELATED"/>
    <property type="match status" value="1"/>
</dbReference>
<dbReference type="InterPro" id="IPR044537">
    <property type="entry name" value="Rip2-like"/>
</dbReference>
<keyword evidence="10 13" id="KW-1133">Transmembrane helix</keyword>
<name>A0ABS7PHZ0_9SPHN</name>
<proteinExistence type="inferred from homology"/>
<evidence type="ECO:0000313" key="15">
    <source>
        <dbReference type="EMBL" id="MBY8338108.1"/>
    </source>
</evidence>
<keyword evidence="11" id="KW-0482">Metalloprotease</keyword>
<comment type="subcellular location">
    <subcellularLocation>
        <location evidence="2">Cell membrane</location>
        <topology evidence="2">Multi-pass membrane protein</topology>
    </subcellularLocation>
</comment>
<feature type="transmembrane region" description="Helical" evidence="13">
    <location>
        <begin position="190"/>
        <end position="208"/>
    </location>
</feature>
<protein>
    <submittedName>
        <fullName evidence="15">Site-2 protease family protein</fullName>
    </submittedName>
</protein>
<evidence type="ECO:0000256" key="2">
    <source>
        <dbReference type="ARBA" id="ARBA00004651"/>
    </source>
</evidence>
<organism evidence="15 16">
    <name type="scientific">Alteriqipengyuania abyssalis</name>
    <dbReference type="NCBI Taxonomy" id="2860200"/>
    <lineage>
        <taxon>Bacteria</taxon>
        <taxon>Pseudomonadati</taxon>
        <taxon>Pseudomonadota</taxon>
        <taxon>Alphaproteobacteria</taxon>
        <taxon>Sphingomonadales</taxon>
        <taxon>Erythrobacteraceae</taxon>
        <taxon>Alteriqipengyuania</taxon>
    </lineage>
</organism>
<dbReference type="Proteomes" id="UP000759298">
    <property type="component" value="Unassembled WGS sequence"/>
</dbReference>
<feature type="transmembrane region" description="Helical" evidence="13">
    <location>
        <begin position="139"/>
        <end position="161"/>
    </location>
</feature>
<reference evidence="15 16" key="1">
    <citation type="submission" date="2021-07" db="EMBL/GenBank/DDBJ databases">
        <title>Alteriqipengyuania abyssalis NZ-12B nov, sp.nov isolated from deep sea sponge in pacific ocean.</title>
        <authorList>
            <person name="Tareen S."/>
            <person name="Wink J."/>
        </authorList>
    </citation>
    <scope>NUCLEOTIDE SEQUENCE [LARGE SCALE GENOMIC DNA]</scope>
    <source>
        <strain evidence="15 16">NZ-12B</strain>
    </source>
</reference>
<evidence type="ECO:0000256" key="4">
    <source>
        <dbReference type="ARBA" id="ARBA00022475"/>
    </source>
</evidence>
<keyword evidence="5 15" id="KW-0645">Protease</keyword>